<organism evidence="16 17">
    <name type="scientific">Allopontixanthobacter confluentis</name>
    <dbReference type="NCBI Taxonomy" id="1849021"/>
    <lineage>
        <taxon>Bacteria</taxon>
        <taxon>Pseudomonadati</taxon>
        <taxon>Pseudomonadota</taxon>
        <taxon>Alphaproteobacteria</taxon>
        <taxon>Sphingomonadales</taxon>
        <taxon>Erythrobacteraceae</taxon>
        <taxon>Allopontixanthobacter</taxon>
    </lineage>
</organism>
<evidence type="ECO:0000256" key="14">
    <source>
        <dbReference type="RuleBase" id="RU003848"/>
    </source>
</evidence>
<evidence type="ECO:0000256" key="12">
    <source>
        <dbReference type="ARBA" id="ARBA00037847"/>
    </source>
</evidence>
<keyword evidence="9 13" id="KW-0066">ATP synthesis</keyword>
<keyword evidence="8 13" id="KW-0472">Membrane</keyword>
<evidence type="ECO:0000256" key="3">
    <source>
        <dbReference type="ARBA" id="ARBA00022547"/>
    </source>
</evidence>
<dbReference type="Proteomes" id="UP000473531">
    <property type="component" value="Unassembled WGS sequence"/>
</dbReference>
<evidence type="ECO:0000256" key="8">
    <source>
        <dbReference type="ARBA" id="ARBA00023136"/>
    </source>
</evidence>
<feature type="coiled-coil region" evidence="15">
    <location>
        <begin position="68"/>
        <end position="102"/>
    </location>
</feature>
<dbReference type="GO" id="GO:0045259">
    <property type="term" value="C:proton-transporting ATP synthase complex"/>
    <property type="evidence" value="ECO:0007669"/>
    <property type="project" value="UniProtKB-KW"/>
</dbReference>
<keyword evidence="7 13" id="KW-0406">Ion transport</keyword>
<dbReference type="Pfam" id="PF00430">
    <property type="entry name" value="ATP-synt_B"/>
    <property type="match status" value="1"/>
</dbReference>
<gene>
    <name evidence="13" type="primary">atpF</name>
    <name evidence="16" type="ORF">GRI44_06325</name>
</gene>
<comment type="function">
    <text evidence="11">Component of the F(0) channel, it forms part of the peripheral stalk, linking F(1) to F(0). The b'-subunit is a diverged and duplicated form of b found in plants and photosynthetic bacteria.</text>
</comment>
<comment type="subcellular location">
    <subcellularLocation>
        <location evidence="13">Cell membrane</location>
        <topology evidence="13">Single-pass membrane protein</topology>
    </subcellularLocation>
    <subcellularLocation>
        <location evidence="12">Endomembrane system</location>
        <topology evidence="12">Single-pass membrane protein</topology>
    </subcellularLocation>
</comment>
<feature type="transmembrane region" description="Helical" evidence="13">
    <location>
        <begin position="34"/>
        <end position="53"/>
    </location>
</feature>
<evidence type="ECO:0000256" key="7">
    <source>
        <dbReference type="ARBA" id="ARBA00023065"/>
    </source>
</evidence>
<comment type="function">
    <text evidence="10 13">F(1)F(0) ATP synthase produces ATP from ADP in the presence of a proton or sodium gradient. F-type ATPases consist of two structural domains, F(1) containing the extramembraneous catalytic core and F(0) containing the membrane proton channel, linked together by a central stalk and a peripheral stalk. During catalysis, ATP synthesis in the catalytic domain of F(1) is coupled via a rotary mechanism of the central stalk subunits to proton translocation.</text>
</comment>
<accession>A0A6L7GFR4</accession>
<evidence type="ECO:0000313" key="17">
    <source>
        <dbReference type="Proteomes" id="UP000473531"/>
    </source>
</evidence>
<dbReference type="GO" id="GO:0005886">
    <property type="term" value="C:plasma membrane"/>
    <property type="evidence" value="ECO:0007669"/>
    <property type="project" value="UniProtKB-SubCell"/>
</dbReference>
<dbReference type="InterPro" id="IPR050059">
    <property type="entry name" value="ATP_synthase_B_chain"/>
</dbReference>
<dbReference type="RefSeq" id="WP_160600531.1">
    <property type="nucleotide sequence ID" value="NZ_WTYU01000001.1"/>
</dbReference>
<evidence type="ECO:0000256" key="6">
    <source>
        <dbReference type="ARBA" id="ARBA00022989"/>
    </source>
</evidence>
<dbReference type="AlphaFoldDB" id="A0A6L7GFR4"/>
<dbReference type="GO" id="GO:0046961">
    <property type="term" value="F:proton-transporting ATPase activity, rotational mechanism"/>
    <property type="evidence" value="ECO:0007669"/>
    <property type="project" value="TreeGrafter"/>
</dbReference>
<keyword evidence="15" id="KW-0175">Coiled coil</keyword>
<evidence type="ECO:0000256" key="4">
    <source>
        <dbReference type="ARBA" id="ARBA00022692"/>
    </source>
</evidence>
<keyword evidence="5 13" id="KW-0375">Hydrogen ion transport</keyword>
<keyword evidence="3 13" id="KW-0138">CF(0)</keyword>
<reference evidence="16 17" key="1">
    <citation type="submission" date="2019-12" db="EMBL/GenBank/DDBJ databases">
        <title>Genomic-based taxomic classification of the family Erythrobacteraceae.</title>
        <authorList>
            <person name="Xu L."/>
        </authorList>
    </citation>
    <scope>NUCLEOTIDE SEQUENCE [LARGE SCALE GENOMIC DNA]</scope>
    <source>
        <strain evidence="16 17">KCTC 52259</strain>
    </source>
</reference>
<keyword evidence="13" id="KW-1003">Cell membrane</keyword>
<keyword evidence="17" id="KW-1185">Reference proteome</keyword>
<keyword evidence="2 13" id="KW-0813">Transport</keyword>
<dbReference type="CDD" id="cd06503">
    <property type="entry name" value="ATP-synt_Fo_b"/>
    <property type="match status" value="1"/>
</dbReference>
<evidence type="ECO:0000313" key="16">
    <source>
        <dbReference type="EMBL" id="MXP14365.1"/>
    </source>
</evidence>
<proteinExistence type="inferred from homology"/>
<evidence type="ECO:0000256" key="5">
    <source>
        <dbReference type="ARBA" id="ARBA00022781"/>
    </source>
</evidence>
<comment type="caution">
    <text evidence="16">The sequence shown here is derived from an EMBL/GenBank/DDBJ whole genome shotgun (WGS) entry which is preliminary data.</text>
</comment>
<dbReference type="PANTHER" id="PTHR33445">
    <property type="entry name" value="ATP SYNTHASE SUBUNIT B', CHLOROPLASTIC"/>
    <property type="match status" value="1"/>
</dbReference>
<dbReference type="HAMAP" id="MF_01398">
    <property type="entry name" value="ATP_synth_b_bprime"/>
    <property type="match status" value="1"/>
</dbReference>
<dbReference type="EMBL" id="WTYU01000001">
    <property type="protein sequence ID" value="MXP14365.1"/>
    <property type="molecule type" value="Genomic_DNA"/>
</dbReference>
<evidence type="ECO:0000256" key="15">
    <source>
        <dbReference type="SAM" id="Coils"/>
    </source>
</evidence>
<name>A0A6L7GFR4_9SPHN</name>
<comment type="subunit">
    <text evidence="13">F-type ATPases have 2 components, F(1) - the catalytic core - and F(0) - the membrane proton channel. F(1) has five subunits: alpha(3), beta(3), gamma(1), delta(1), epsilon(1). F(0) has three main subunits: a(1), b(2) and c(10-14). The alpha and beta chains form an alternating ring which encloses part of the gamma chain. F(1) is attached to F(0) by a central stalk formed by the gamma and epsilon chains, while a peripheral stalk is formed by the delta and b chains.</text>
</comment>
<evidence type="ECO:0000256" key="10">
    <source>
        <dbReference type="ARBA" id="ARBA00025198"/>
    </source>
</evidence>
<protein>
    <recommendedName>
        <fullName evidence="13">ATP synthase subunit b</fullName>
    </recommendedName>
    <alternativeName>
        <fullName evidence="13">ATP synthase F(0) sector subunit b</fullName>
    </alternativeName>
    <alternativeName>
        <fullName evidence="13">ATPase subunit I</fullName>
    </alternativeName>
    <alternativeName>
        <fullName evidence="13">F-type ATPase subunit b</fullName>
        <shortName evidence="13">F-ATPase subunit b</shortName>
    </alternativeName>
</protein>
<evidence type="ECO:0000256" key="11">
    <source>
        <dbReference type="ARBA" id="ARBA00025614"/>
    </source>
</evidence>
<sequence>MANAPEVFATTPADVNAVIEHGAAKHIEPELFGFAPYQIVALAMLVLIVIMIWKKVPGMIVGGLDSKIAAIRTQLDEAKQLRAEAEALRNEYAAKIAGAQKDAEAMIAGARTEADAILVKAEDDSRLMVARRQQMAEDKIAAAEREAIEDVRNRAASAATSAARGLIAEKHDAAADSLLADQMIANI</sequence>
<dbReference type="OrthoDB" id="7391503at2"/>
<keyword evidence="6 13" id="KW-1133">Transmembrane helix</keyword>
<dbReference type="GO" id="GO:0046933">
    <property type="term" value="F:proton-transporting ATP synthase activity, rotational mechanism"/>
    <property type="evidence" value="ECO:0007669"/>
    <property type="project" value="UniProtKB-UniRule"/>
</dbReference>
<dbReference type="PANTHER" id="PTHR33445:SF1">
    <property type="entry name" value="ATP SYNTHASE SUBUNIT B"/>
    <property type="match status" value="1"/>
</dbReference>
<evidence type="ECO:0000256" key="9">
    <source>
        <dbReference type="ARBA" id="ARBA00023310"/>
    </source>
</evidence>
<comment type="similarity">
    <text evidence="1 13 14">Belongs to the ATPase B chain family.</text>
</comment>
<dbReference type="InterPro" id="IPR002146">
    <property type="entry name" value="ATP_synth_b/b'su_bac/chlpt"/>
</dbReference>
<keyword evidence="4 13" id="KW-0812">Transmembrane</keyword>
<evidence type="ECO:0000256" key="13">
    <source>
        <dbReference type="HAMAP-Rule" id="MF_01398"/>
    </source>
</evidence>
<dbReference type="GO" id="GO:0012505">
    <property type="term" value="C:endomembrane system"/>
    <property type="evidence" value="ECO:0007669"/>
    <property type="project" value="UniProtKB-SubCell"/>
</dbReference>
<evidence type="ECO:0000256" key="1">
    <source>
        <dbReference type="ARBA" id="ARBA00005513"/>
    </source>
</evidence>
<evidence type="ECO:0000256" key="2">
    <source>
        <dbReference type="ARBA" id="ARBA00022448"/>
    </source>
</evidence>